<reference evidence="2" key="1">
    <citation type="submission" date="2022-11" db="UniProtKB">
        <authorList>
            <consortium name="WormBaseParasite"/>
        </authorList>
    </citation>
    <scope>IDENTIFICATION</scope>
</reference>
<dbReference type="AlphaFoldDB" id="A0A914Y6L0"/>
<dbReference type="PANTHER" id="PTHR24413">
    <property type="entry name" value="SPECKLE-TYPE POZ PROTEIN"/>
    <property type="match status" value="1"/>
</dbReference>
<evidence type="ECO:0000313" key="1">
    <source>
        <dbReference type="Proteomes" id="UP000887577"/>
    </source>
</evidence>
<dbReference type="SUPFAM" id="SSF54695">
    <property type="entry name" value="POZ domain"/>
    <property type="match status" value="1"/>
</dbReference>
<accession>A0A914Y6L0</accession>
<dbReference type="WBParaSite" id="PSU_v2.g13284.t1">
    <property type="protein sequence ID" value="PSU_v2.g13284.t1"/>
    <property type="gene ID" value="PSU_v2.g13284"/>
</dbReference>
<organism evidence="1 2">
    <name type="scientific">Panagrolaimus superbus</name>
    <dbReference type="NCBI Taxonomy" id="310955"/>
    <lineage>
        <taxon>Eukaryota</taxon>
        <taxon>Metazoa</taxon>
        <taxon>Ecdysozoa</taxon>
        <taxon>Nematoda</taxon>
        <taxon>Chromadorea</taxon>
        <taxon>Rhabditida</taxon>
        <taxon>Tylenchina</taxon>
        <taxon>Panagrolaimomorpha</taxon>
        <taxon>Panagrolaimoidea</taxon>
        <taxon>Panagrolaimidae</taxon>
        <taxon>Panagrolaimus</taxon>
    </lineage>
</organism>
<sequence length="152" mass="17483">MFESGLKESDENKMVIEGFPFEIVDEAVNLCYNSDILPNFILEDKMLLYRFADKYEIKSIMDLVENDLIKIITPSNVVQLIHFSKNFNETKLYQSCINFLLKCSEAHTSVLGIESLDDHFLAMRFLDSLCPVDFDAVDSDDENSDEEDSDDD</sequence>
<keyword evidence="1" id="KW-1185">Reference proteome</keyword>
<dbReference type="InterPro" id="IPR011333">
    <property type="entry name" value="SKP1/BTB/POZ_sf"/>
</dbReference>
<dbReference type="Proteomes" id="UP000887577">
    <property type="component" value="Unplaced"/>
</dbReference>
<name>A0A914Y6L0_9BILA</name>
<dbReference type="Gene3D" id="3.30.710.10">
    <property type="entry name" value="Potassium Channel Kv1.1, Chain A"/>
    <property type="match status" value="1"/>
</dbReference>
<evidence type="ECO:0000313" key="2">
    <source>
        <dbReference type="WBParaSite" id="PSU_v2.g13284.t1"/>
    </source>
</evidence>
<protein>
    <submittedName>
        <fullName evidence="2">BTB domain-containing protein</fullName>
    </submittedName>
</protein>
<proteinExistence type="predicted"/>